<dbReference type="Proteomes" id="UP000184052">
    <property type="component" value="Unassembled WGS sequence"/>
</dbReference>
<evidence type="ECO:0000313" key="1">
    <source>
        <dbReference type="EMBL" id="SHJ26130.1"/>
    </source>
</evidence>
<evidence type="ECO:0000313" key="2">
    <source>
        <dbReference type="Proteomes" id="UP000184052"/>
    </source>
</evidence>
<dbReference type="PANTHER" id="PTHR22642">
    <property type="entry name" value="IMIDAZOLONEPROPIONASE"/>
    <property type="match status" value="1"/>
</dbReference>
<dbReference type="PANTHER" id="PTHR22642:SF2">
    <property type="entry name" value="PROTEIN LONG AFTER FAR-RED 3"/>
    <property type="match status" value="1"/>
</dbReference>
<dbReference type="SUPFAM" id="SSF51338">
    <property type="entry name" value="Composite domain of metallo-dependent hydrolases"/>
    <property type="match status" value="1"/>
</dbReference>
<name>A0A1M6HVB1_9FIRM</name>
<dbReference type="STRING" id="1121476.SAMN02745751_02127"/>
<dbReference type="GO" id="GO:0016810">
    <property type="term" value="F:hydrolase activity, acting on carbon-nitrogen (but not peptide) bonds"/>
    <property type="evidence" value="ECO:0007669"/>
    <property type="project" value="InterPro"/>
</dbReference>
<proteinExistence type="predicted"/>
<protein>
    <submittedName>
        <fullName evidence="1">Amidohydrolase family protein</fullName>
    </submittedName>
</protein>
<gene>
    <name evidence="1" type="ORF">SAMN02745751_02127</name>
</gene>
<dbReference type="EMBL" id="FQZL01000014">
    <property type="protein sequence ID" value="SHJ26130.1"/>
    <property type="molecule type" value="Genomic_DNA"/>
</dbReference>
<keyword evidence="2" id="KW-1185">Reference proteome</keyword>
<organism evidence="1 2">
    <name type="scientific">Dethiosulfatibacter aminovorans DSM 17477</name>
    <dbReference type="NCBI Taxonomy" id="1121476"/>
    <lineage>
        <taxon>Bacteria</taxon>
        <taxon>Bacillati</taxon>
        <taxon>Bacillota</taxon>
        <taxon>Tissierellia</taxon>
        <taxon>Dethiosulfatibacter</taxon>
    </lineage>
</organism>
<reference evidence="1 2" key="1">
    <citation type="submission" date="2016-11" db="EMBL/GenBank/DDBJ databases">
        <authorList>
            <person name="Jaros S."/>
            <person name="Januszkiewicz K."/>
            <person name="Wedrychowicz H."/>
        </authorList>
    </citation>
    <scope>NUCLEOTIDE SEQUENCE [LARGE SCALE GENOMIC DNA]</scope>
    <source>
        <strain evidence="1 2">DSM 17477</strain>
    </source>
</reference>
<accession>A0A1M6HVB1</accession>
<dbReference type="InterPro" id="IPR011059">
    <property type="entry name" value="Metal-dep_hydrolase_composite"/>
</dbReference>
<sequence length="153" mass="17107">MDASIIFINGNIVTMDNGMIAEALAVENERILYVGDNSQAMKYLSVDTCVVNLKGKTITPVYNRTNPLGFIDDILREAAESNKDNRIYELLESMTLKASRDKKTGMIREGYLADIVVLDSNPLVLSFEMLESINLESVYIDGSLVYEATKREI</sequence>
<keyword evidence="1" id="KW-0378">Hydrolase</keyword>
<dbReference type="AlphaFoldDB" id="A0A1M6HVB1"/>
<dbReference type="Gene3D" id="2.30.40.10">
    <property type="entry name" value="Urease, subunit C, domain 1"/>
    <property type="match status" value="1"/>
</dbReference>